<evidence type="ECO:0000313" key="2">
    <source>
        <dbReference type="EMBL" id="QNO43630.1"/>
    </source>
</evidence>
<dbReference type="EMBL" id="MT630847">
    <property type="protein sequence ID" value="QNO43630.1"/>
    <property type="molecule type" value="Genomic_DNA"/>
</dbReference>
<accession>A0A7G9Y9J2</accession>
<gene>
    <name evidence="3" type="ORF">FAIAHACK_00013</name>
    <name evidence="1" type="ORF">HMEJMANM_00014</name>
    <name evidence="2" type="ORF">LAPIAFBC_00037</name>
</gene>
<reference evidence="3" key="1">
    <citation type="submission" date="2020-06" db="EMBL/GenBank/DDBJ databases">
        <title>Unique genomic features of the anaerobic methanotrophic archaea.</title>
        <authorList>
            <person name="Chadwick G.L."/>
            <person name="Skennerton C.T."/>
            <person name="Laso-Perez R."/>
            <person name="Leu A.O."/>
            <person name="Speth D.R."/>
            <person name="Yu H."/>
            <person name="Morgan-Lang C."/>
            <person name="Hatzenpichler R."/>
            <person name="Goudeau D."/>
            <person name="Malmstrom R."/>
            <person name="Brazelton W.J."/>
            <person name="Woyke T."/>
            <person name="Hallam S.J."/>
            <person name="Tyson G.W."/>
            <person name="Wegener G."/>
            <person name="Boetius A."/>
            <person name="Orphan V."/>
        </authorList>
    </citation>
    <scope>NUCLEOTIDE SEQUENCE</scope>
</reference>
<proteinExistence type="predicted"/>
<dbReference type="EMBL" id="MT630996">
    <property type="protein sequence ID" value="QNO44676.1"/>
    <property type="molecule type" value="Genomic_DNA"/>
</dbReference>
<dbReference type="EMBL" id="MT630845">
    <property type="protein sequence ID" value="QNO43545.1"/>
    <property type="molecule type" value="Genomic_DNA"/>
</dbReference>
<protein>
    <submittedName>
        <fullName evidence="3">Uncharacterized protein</fullName>
    </submittedName>
</protein>
<evidence type="ECO:0000313" key="1">
    <source>
        <dbReference type="EMBL" id="QNO43545.1"/>
    </source>
</evidence>
<organism evidence="3">
    <name type="scientific">Candidatus Methanogaster sp. ANME-2c ERB4</name>
    <dbReference type="NCBI Taxonomy" id="2759911"/>
    <lineage>
        <taxon>Archaea</taxon>
        <taxon>Methanobacteriati</taxon>
        <taxon>Methanobacteriota</taxon>
        <taxon>Stenosarchaea group</taxon>
        <taxon>Methanomicrobia</taxon>
        <taxon>Methanosarcinales</taxon>
        <taxon>ANME-2 cluster</taxon>
        <taxon>Candidatus Methanogasteraceae</taxon>
        <taxon>Candidatus Methanogaster</taxon>
    </lineage>
</organism>
<evidence type="ECO:0000313" key="3">
    <source>
        <dbReference type="EMBL" id="QNO44676.1"/>
    </source>
</evidence>
<sequence length="150" mass="16939">MLDHHLGLLCDVVRMQAHEPRQRTGSLLLIHLEIVLDGFDQAVVCFVCRVIPEHVEDKLFLYRLPHAVEMEWFGLSVRTMLAKDLQRPVFGRCCEGKEADVWLATTFCHGAENPLLVVGEVMFGCILTDCIPYLKSCQSAFQVCCTFAAL</sequence>
<name>A0A7G9Y9J2_9EURY</name>
<dbReference type="AlphaFoldDB" id="A0A7G9Y9J2"/>